<feature type="region of interest" description="Disordered" evidence="1">
    <location>
        <begin position="90"/>
        <end position="112"/>
    </location>
</feature>
<accession>A0ABS2TEL2</accession>
<evidence type="ECO:0000313" key="3">
    <source>
        <dbReference type="Proteomes" id="UP000705983"/>
    </source>
</evidence>
<gene>
    <name evidence="2" type="ORF">JVW63_05175</name>
</gene>
<organism evidence="2 3">
    <name type="scientific">Flaviflexus equikiangi</name>
    <dbReference type="NCBI Taxonomy" id="2758573"/>
    <lineage>
        <taxon>Bacteria</taxon>
        <taxon>Bacillati</taxon>
        <taxon>Actinomycetota</taxon>
        <taxon>Actinomycetes</taxon>
        <taxon>Actinomycetales</taxon>
        <taxon>Actinomycetaceae</taxon>
        <taxon>Flaviflexus</taxon>
    </lineage>
</organism>
<keyword evidence="3" id="KW-1185">Reference proteome</keyword>
<proteinExistence type="predicted"/>
<evidence type="ECO:0000256" key="1">
    <source>
        <dbReference type="SAM" id="MobiDB-lite"/>
    </source>
</evidence>
<sequence length="112" mass="12003">MSRLLGLFMVLGLAACGAETGTNDDACREADAVINQINDLAASDELTPEQKDLARQWEFRLAEAAVLATDHDLSVAIRTLADVAGNVAEDPASTPARQKLDEAYENVARQCD</sequence>
<dbReference type="EMBL" id="JAFFJS010000002">
    <property type="protein sequence ID" value="MBM9433090.1"/>
    <property type="molecule type" value="Genomic_DNA"/>
</dbReference>
<evidence type="ECO:0000313" key="2">
    <source>
        <dbReference type="EMBL" id="MBM9433090.1"/>
    </source>
</evidence>
<dbReference type="RefSeq" id="WP_187996394.1">
    <property type="nucleotide sequence ID" value="NZ_JACEXG010000002.1"/>
</dbReference>
<comment type="caution">
    <text evidence="2">The sequence shown here is derived from an EMBL/GenBank/DDBJ whole genome shotgun (WGS) entry which is preliminary data.</text>
</comment>
<reference evidence="3" key="1">
    <citation type="submission" date="2021-02" db="EMBL/GenBank/DDBJ databases">
        <title>Leucobacter sp. CX169.</title>
        <authorList>
            <person name="Cheng Y."/>
        </authorList>
    </citation>
    <scope>NUCLEOTIDE SEQUENCE [LARGE SCALE GENOMIC DNA]</scope>
    <source>
        <strain evidence="3">JY899</strain>
    </source>
</reference>
<name>A0ABS2TEL2_9ACTO</name>
<dbReference type="PROSITE" id="PS51257">
    <property type="entry name" value="PROKAR_LIPOPROTEIN"/>
    <property type="match status" value="1"/>
</dbReference>
<dbReference type="Proteomes" id="UP000705983">
    <property type="component" value="Unassembled WGS sequence"/>
</dbReference>
<protein>
    <recommendedName>
        <fullName evidence="4">Lipoprotein</fullName>
    </recommendedName>
</protein>
<evidence type="ECO:0008006" key="4">
    <source>
        <dbReference type="Google" id="ProtNLM"/>
    </source>
</evidence>